<dbReference type="Gene3D" id="3.40.50.150">
    <property type="entry name" value="Vaccinia Virus protein VP39"/>
    <property type="match status" value="1"/>
</dbReference>
<feature type="domain" description="Methyltransferase" evidence="1">
    <location>
        <begin position="49"/>
        <end position="139"/>
    </location>
</feature>
<accession>A0A5B2XA48</accession>
<dbReference type="Proteomes" id="UP000323454">
    <property type="component" value="Unassembled WGS sequence"/>
</dbReference>
<gene>
    <name evidence="2" type="ORF">F0L68_20365</name>
</gene>
<dbReference type="InterPro" id="IPR050508">
    <property type="entry name" value="Methyltransf_Superfamily"/>
</dbReference>
<evidence type="ECO:0000313" key="2">
    <source>
        <dbReference type="EMBL" id="KAA2260084.1"/>
    </source>
</evidence>
<evidence type="ECO:0000259" key="1">
    <source>
        <dbReference type="Pfam" id="PF13649"/>
    </source>
</evidence>
<dbReference type="PANTHER" id="PTHR42912">
    <property type="entry name" value="METHYLTRANSFERASE"/>
    <property type="match status" value="1"/>
</dbReference>
<dbReference type="RefSeq" id="WP_149851213.1">
    <property type="nucleotide sequence ID" value="NZ_VUOB01000037.1"/>
</dbReference>
<dbReference type="AlphaFoldDB" id="A0A5B2XA48"/>
<dbReference type="InterPro" id="IPR029063">
    <property type="entry name" value="SAM-dependent_MTases_sf"/>
</dbReference>
<keyword evidence="2" id="KW-0808">Transferase</keyword>
<keyword evidence="3" id="KW-1185">Reference proteome</keyword>
<name>A0A5B2XA48_9PSEU</name>
<proteinExistence type="predicted"/>
<comment type="caution">
    <text evidence="2">The sequence shown here is derived from an EMBL/GenBank/DDBJ whole genome shotgun (WGS) entry which is preliminary data.</text>
</comment>
<dbReference type="EMBL" id="VUOB01000037">
    <property type="protein sequence ID" value="KAA2260084.1"/>
    <property type="molecule type" value="Genomic_DNA"/>
</dbReference>
<dbReference type="GO" id="GO:0008168">
    <property type="term" value="F:methyltransferase activity"/>
    <property type="evidence" value="ECO:0007669"/>
    <property type="project" value="UniProtKB-KW"/>
</dbReference>
<protein>
    <submittedName>
        <fullName evidence="2">Methyltransferase domain-containing protein</fullName>
    </submittedName>
</protein>
<organism evidence="2 3">
    <name type="scientific">Solihabitans fulvus</name>
    <dbReference type="NCBI Taxonomy" id="1892852"/>
    <lineage>
        <taxon>Bacteria</taxon>
        <taxon>Bacillati</taxon>
        <taxon>Actinomycetota</taxon>
        <taxon>Actinomycetes</taxon>
        <taxon>Pseudonocardiales</taxon>
        <taxon>Pseudonocardiaceae</taxon>
        <taxon>Solihabitans</taxon>
    </lineage>
</organism>
<reference evidence="2 3" key="2">
    <citation type="submission" date="2019-09" db="EMBL/GenBank/DDBJ databases">
        <authorList>
            <person name="Jin C."/>
        </authorList>
    </citation>
    <scope>NUCLEOTIDE SEQUENCE [LARGE SCALE GENOMIC DNA]</scope>
    <source>
        <strain evidence="2 3">AN110305</strain>
    </source>
</reference>
<dbReference type="InterPro" id="IPR041698">
    <property type="entry name" value="Methyltransf_25"/>
</dbReference>
<sequence>MGDHDRVRLSYDTVAEEYATRLCDELSGKPLDRALLASLLEQAEPDAPIADLGCGPGHVAAWLAERGARTVGVDLSAGMVEVGRHRYPAVEFRQGDLLSLPAGDGEFGAAVALYTIIHLAPQELRRAFEELGRVLRPAGLLLLSFHVGEEVRHLDEWWGHDVDVDFRFLDPTRIADLLADTGFTVEMRMERVNYPHEAATRRAYLLARRT</sequence>
<keyword evidence="2" id="KW-0489">Methyltransferase</keyword>
<dbReference type="GO" id="GO:0032259">
    <property type="term" value="P:methylation"/>
    <property type="evidence" value="ECO:0007669"/>
    <property type="project" value="UniProtKB-KW"/>
</dbReference>
<dbReference type="SUPFAM" id="SSF53335">
    <property type="entry name" value="S-adenosyl-L-methionine-dependent methyltransferases"/>
    <property type="match status" value="1"/>
</dbReference>
<dbReference type="OrthoDB" id="9805171at2"/>
<reference evidence="2 3" key="1">
    <citation type="submission" date="2019-09" db="EMBL/GenBank/DDBJ databases">
        <title>Goodfellowia gen. nov., a new genus of the Pseudonocardineae related to Actinoalloteichus, containing Goodfellowia coeruleoviolacea gen. nov., comb. nov. gen. nov., comb. nov.</title>
        <authorList>
            <person name="Labeda D."/>
        </authorList>
    </citation>
    <scope>NUCLEOTIDE SEQUENCE [LARGE SCALE GENOMIC DNA]</scope>
    <source>
        <strain evidence="2 3">AN110305</strain>
    </source>
</reference>
<dbReference type="CDD" id="cd02440">
    <property type="entry name" value="AdoMet_MTases"/>
    <property type="match status" value="1"/>
</dbReference>
<dbReference type="Pfam" id="PF13649">
    <property type="entry name" value="Methyltransf_25"/>
    <property type="match status" value="1"/>
</dbReference>
<evidence type="ECO:0000313" key="3">
    <source>
        <dbReference type="Proteomes" id="UP000323454"/>
    </source>
</evidence>